<organism evidence="2 3">
    <name type="scientific">Cohnella rhizosphaerae</name>
    <dbReference type="NCBI Taxonomy" id="1457232"/>
    <lineage>
        <taxon>Bacteria</taxon>
        <taxon>Bacillati</taxon>
        <taxon>Bacillota</taxon>
        <taxon>Bacilli</taxon>
        <taxon>Bacillales</taxon>
        <taxon>Paenibacillaceae</taxon>
        <taxon>Cohnella</taxon>
    </lineage>
</organism>
<sequence length="108" mass="11747">MLLWLIRFSVLGQSWSAIHALRYFLVCLVVSAVIALSGWLGARWLAVSLLAGHLLGLLFMAIASRGATGWEDLASLLIYLELLAIGFGLGVVIDLARLIVSKARRRGD</sequence>
<feature type="transmembrane region" description="Helical" evidence="1">
    <location>
        <begin position="20"/>
        <end position="37"/>
    </location>
</feature>
<proteinExistence type="predicted"/>
<dbReference type="Proteomes" id="UP001153404">
    <property type="component" value="Unassembled WGS sequence"/>
</dbReference>
<gene>
    <name evidence="2" type="ORF">OMP40_07875</name>
</gene>
<dbReference type="RefSeq" id="WP_277530534.1">
    <property type="nucleotide sequence ID" value="NZ_JAPDIA010000003.1"/>
</dbReference>
<protein>
    <submittedName>
        <fullName evidence="2">Uncharacterized protein</fullName>
    </submittedName>
</protein>
<keyword evidence="1" id="KW-0472">Membrane</keyword>
<evidence type="ECO:0000313" key="3">
    <source>
        <dbReference type="Proteomes" id="UP001153404"/>
    </source>
</evidence>
<name>A0A9X4QT44_9BACL</name>
<keyword evidence="1" id="KW-1133">Transmembrane helix</keyword>
<feature type="transmembrane region" description="Helical" evidence="1">
    <location>
        <begin position="44"/>
        <end position="64"/>
    </location>
</feature>
<keyword evidence="1" id="KW-0812">Transmembrane</keyword>
<keyword evidence="3" id="KW-1185">Reference proteome</keyword>
<comment type="caution">
    <text evidence="2">The sequence shown here is derived from an EMBL/GenBank/DDBJ whole genome shotgun (WGS) entry which is preliminary data.</text>
</comment>
<reference evidence="2" key="1">
    <citation type="submission" date="2022-10" db="EMBL/GenBank/DDBJ databases">
        <title>Comparative genomic analysis of Cohnella hashimotonis sp. nov., isolated from the International Space Station.</title>
        <authorList>
            <person name="Simpson A."/>
            <person name="Venkateswaran K."/>
        </authorList>
    </citation>
    <scope>NUCLEOTIDE SEQUENCE</scope>
    <source>
        <strain evidence="2">DSM 28161</strain>
    </source>
</reference>
<evidence type="ECO:0000313" key="2">
    <source>
        <dbReference type="EMBL" id="MDG0809307.1"/>
    </source>
</evidence>
<dbReference type="AlphaFoldDB" id="A0A9X4QT44"/>
<dbReference type="EMBL" id="JAPDIA010000003">
    <property type="protein sequence ID" value="MDG0809307.1"/>
    <property type="molecule type" value="Genomic_DNA"/>
</dbReference>
<accession>A0A9X4QT44</accession>
<feature type="transmembrane region" description="Helical" evidence="1">
    <location>
        <begin position="76"/>
        <end position="100"/>
    </location>
</feature>
<evidence type="ECO:0000256" key="1">
    <source>
        <dbReference type="SAM" id="Phobius"/>
    </source>
</evidence>